<dbReference type="Pfam" id="PF03202">
    <property type="entry name" value="Lipoprotein_10"/>
    <property type="match status" value="1"/>
</dbReference>
<gene>
    <name evidence="4" type="ORF">EI74_0276</name>
</gene>
<dbReference type="NCBIfam" id="NF045826">
    <property type="entry name" value="lipo_P68"/>
    <property type="match status" value="1"/>
</dbReference>
<evidence type="ECO:0000313" key="5">
    <source>
        <dbReference type="Proteomes" id="UP000295518"/>
    </source>
</evidence>
<dbReference type="OrthoDB" id="394917at2"/>
<name>A0A4V3C324_9MOLU</name>
<evidence type="ECO:0000313" key="4">
    <source>
        <dbReference type="EMBL" id="TDO20449.1"/>
    </source>
</evidence>
<dbReference type="AlphaFoldDB" id="A0A4V3C324"/>
<feature type="chain" id="PRO_5020546287" evidence="2">
    <location>
        <begin position="26"/>
        <end position="632"/>
    </location>
</feature>
<evidence type="ECO:0000256" key="1">
    <source>
        <dbReference type="ARBA" id="ARBA00009031"/>
    </source>
</evidence>
<dbReference type="InterPro" id="IPR004890">
    <property type="entry name" value="Lipoprotein_10_C"/>
</dbReference>
<dbReference type="PROSITE" id="PS51257">
    <property type="entry name" value="PROKAR_LIPOPROTEIN"/>
    <property type="match status" value="1"/>
</dbReference>
<protein>
    <submittedName>
        <fullName evidence="4">Putative lipoprotein</fullName>
    </submittedName>
</protein>
<keyword evidence="5" id="KW-1185">Reference proteome</keyword>
<feature type="domain" description="Mycoplasma lipoprotein C-terminal" evidence="3">
    <location>
        <begin position="457"/>
        <end position="533"/>
    </location>
</feature>
<keyword evidence="4" id="KW-0449">Lipoprotein</keyword>
<evidence type="ECO:0000259" key="3">
    <source>
        <dbReference type="Pfam" id="PF03202"/>
    </source>
</evidence>
<accession>A0A4V3C324</accession>
<reference evidence="4 5" key="1">
    <citation type="submission" date="2019-03" db="EMBL/GenBank/DDBJ databases">
        <title>Genomic Encyclopedia of Archaeal and Bacterial Type Strains, Phase II (KMG-II): from individual species to whole genera.</title>
        <authorList>
            <person name="Goeker M."/>
        </authorList>
    </citation>
    <scope>NUCLEOTIDE SEQUENCE [LARGE SCALE GENOMIC DNA]</scope>
    <source>
        <strain evidence="4 5">ATCC 700618</strain>
    </source>
</reference>
<dbReference type="EMBL" id="SNWN01000010">
    <property type="protein sequence ID" value="TDO20449.1"/>
    <property type="molecule type" value="Genomic_DNA"/>
</dbReference>
<sequence>MKLKKIKIAAIILGSASLVSVAAIACNQGIGEQTATYPTTNAAKDNKIVFQTAQSGVFPLQIALSALVPIYNEQQKDKENFVQVELQGQDITKTGSETELATNTVKNIASNSNATANLILANQTAAYLVNQYGKLLDLTNSTINANLFSQKIVNEHNKLPGQSLDASKLFNIPFDVTDIDALVFNLDIMWKLFTLIKENGGTVDETMKLYKDAMNASTSGSSIPVTSLFSVLKAKNSTAFANYTVNAQTFESIAGAMEFAKKVHENTMIESDSVDANATDIHIFGIDYQFNTLLKDLTNRLSGKFLWSLNTTNATDASGNNVDRSIINYDFLTNQDLQSEFKSLWNTYMNSNTVTSVGETKKQYYGVKYETNSSGVAPGTWASWDIRTYNTAFAYAAAVGVNQSVDSALSRNFFGGRTDESKAAAASKWVKYSDVSWNPQVNKSASNINATSYHEGGSSLIPISIDEGGKEDKGTLAFLDWLYNGTVKLTIDSKIVEISTPEAIFELSGYVVPTKKMVNSEMRNKIAQTLSTLETEVGILEAKSNLSDEEKATWAIKSARRNTYKTGLIGLDSLLSFVDGKVTYSASVQQDQRSASITNFISNALLNSTKSSDTREQKSGEDILAEITRLAK</sequence>
<dbReference type="Proteomes" id="UP000295518">
    <property type="component" value="Unassembled WGS sequence"/>
</dbReference>
<evidence type="ECO:0000256" key="2">
    <source>
        <dbReference type="SAM" id="SignalP"/>
    </source>
</evidence>
<comment type="similarity">
    <text evidence="1">Belongs to the MG185/MG260 family.</text>
</comment>
<dbReference type="InterPro" id="IPR054825">
    <property type="entry name" value="P68-like"/>
</dbReference>
<keyword evidence="2" id="KW-0732">Signal</keyword>
<feature type="signal peptide" evidence="2">
    <location>
        <begin position="1"/>
        <end position="25"/>
    </location>
</feature>
<organism evidence="4 5">
    <name type="scientific">Mycoplasma testudineum</name>
    <dbReference type="NCBI Taxonomy" id="244584"/>
    <lineage>
        <taxon>Bacteria</taxon>
        <taxon>Bacillati</taxon>
        <taxon>Mycoplasmatota</taxon>
        <taxon>Mollicutes</taxon>
        <taxon>Mycoplasmataceae</taxon>
        <taxon>Mycoplasma</taxon>
    </lineage>
</organism>
<dbReference type="RefSeq" id="WP_094254450.1">
    <property type="nucleotide sequence ID" value="NZ_NNCE01000002.1"/>
</dbReference>
<proteinExistence type="inferred from homology"/>
<comment type="caution">
    <text evidence="4">The sequence shown here is derived from an EMBL/GenBank/DDBJ whole genome shotgun (WGS) entry which is preliminary data.</text>
</comment>